<dbReference type="Proteomes" id="UP000008694">
    <property type="component" value="Unassembled WGS sequence"/>
</dbReference>
<accession>D7MLE9</accession>
<organism evidence="3">
    <name type="scientific">Arabidopsis lyrata subsp. lyrata</name>
    <name type="common">Lyre-leaved rock-cress</name>
    <dbReference type="NCBI Taxonomy" id="81972"/>
    <lineage>
        <taxon>Eukaryota</taxon>
        <taxon>Viridiplantae</taxon>
        <taxon>Streptophyta</taxon>
        <taxon>Embryophyta</taxon>
        <taxon>Tracheophyta</taxon>
        <taxon>Spermatophyta</taxon>
        <taxon>Magnoliopsida</taxon>
        <taxon>eudicotyledons</taxon>
        <taxon>Gunneridae</taxon>
        <taxon>Pentapetalae</taxon>
        <taxon>rosids</taxon>
        <taxon>malvids</taxon>
        <taxon>Brassicales</taxon>
        <taxon>Brassicaceae</taxon>
        <taxon>Camelineae</taxon>
        <taxon>Arabidopsis</taxon>
    </lineage>
</organism>
<dbReference type="OrthoDB" id="550575at2759"/>
<dbReference type="PANTHER" id="PTHR31900:SF33">
    <property type="entry name" value="PROTEIN WITH RNI-LIKE_FBD-LIKE DOMAIN"/>
    <property type="match status" value="1"/>
</dbReference>
<dbReference type="AlphaFoldDB" id="D7MLE9"/>
<proteinExistence type="predicted"/>
<feature type="domain" description="F-box/LRR-repeat protein 15/At3g58940/PEG3-like LRR" evidence="1">
    <location>
        <begin position="19"/>
        <end position="162"/>
    </location>
</feature>
<gene>
    <name evidence="2" type="ORF">ARALYDRAFT_917063</name>
</gene>
<reference evidence="3" key="1">
    <citation type="journal article" date="2011" name="Nat. Genet.">
        <title>The Arabidopsis lyrata genome sequence and the basis of rapid genome size change.</title>
        <authorList>
            <person name="Hu T.T."/>
            <person name="Pattyn P."/>
            <person name="Bakker E.G."/>
            <person name="Cao J."/>
            <person name="Cheng J.-F."/>
            <person name="Clark R.M."/>
            <person name="Fahlgren N."/>
            <person name="Fawcett J.A."/>
            <person name="Grimwood J."/>
            <person name="Gundlach H."/>
            <person name="Haberer G."/>
            <person name="Hollister J.D."/>
            <person name="Ossowski S."/>
            <person name="Ottilar R.P."/>
            <person name="Salamov A.A."/>
            <person name="Schneeberger K."/>
            <person name="Spannagl M."/>
            <person name="Wang X."/>
            <person name="Yang L."/>
            <person name="Nasrallah M.E."/>
            <person name="Bergelson J."/>
            <person name="Carrington J.C."/>
            <person name="Gaut B.S."/>
            <person name="Schmutz J."/>
            <person name="Mayer K.F.X."/>
            <person name="Van de Peer Y."/>
            <person name="Grigoriev I.V."/>
            <person name="Nordborg M."/>
            <person name="Weigel D."/>
            <person name="Guo Y.-L."/>
        </authorList>
    </citation>
    <scope>NUCLEOTIDE SEQUENCE [LARGE SCALE GENOMIC DNA]</scope>
    <source>
        <strain evidence="3">cv. MN47</strain>
    </source>
</reference>
<dbReference type="PANTHER" id="PTHR31900">
    <property type="entry name" value="F-BOX/RNI SUPERFAMILY PROTEIN-RELATED"/>
    <property type="match status" value="1"/>
</dbReference>
<sequence length="224" mass="25841">MYDECNGYRDRFMDLTGTVVDRGIQHLDVFMNSCKRYNFMRENIYKSKTLVSLSLYNVELKNPEFVVSLPCLKIMHLCNVCYGEDGPLDVEKLISGCPVLEDLKLVRLFNILSQDVLLFLRVSSQTMESLRLYFAIDNTGGTDFSVEINAPRLKYMTCYESLFDRIMVKNLSSLFTIDINTKYNVVYGSLLAPEYLRNRDIISDFLTGISSVRHMTICYSTLKV</sequence>
<evidence type="ECO:0000313" key="3">
    <source>
        <dbReference type="Proteomes" id="UP000008694"/>
    </source>
</evidence>
<evidence type="ECO:0000259" key="1">
    <source>
        <dbReference type="Pfam" id="PF24758"/>
    </source>
</evidence>
<dbReference type="InterPro" id="IPR055411">
    <property type="entry name" value="LRR_FXL15/At3g58940/PEG3-like"/>
</dbReference>
<name>D7MLE9_ARALL</name>
<evidence type="ECO:0000313" key="2">
    <source>
        <dbReference type="EMBL" id="EFH41570.1"/>
    </source>
</evidence>
<dbReference type="Gramene" id="scaffold_800463.1">
    <property type="protein sequence ID" value="scaffold_800463.1"/>
    <property type="gene ID" value="scaffold_800463.1"/>
</dbReference>
<dbReference type="InterPro" id="IPR050232">
    <property type="entry name" value="FBL13/AtMIF1-like"/>
</dbReference>
<protein>
    <recommendedName>
        <fullName evidence="1">F-box/LRR-repeat protein 15/At3g58940/PEG3-like LRR domain-containing protein</fullName>
    </recommendedName>
</protein>
<dbReference type="HOGENOM" id="CLU_010721_1_1_1"/>
<keyword evidence="3" id="KW-1185">Reference proteome</keyword>
<dbReference type="EMBL" id="GL348720">
    <property type="protein sequence ID" value="EFH41570.1"/>
    <property type="molecule type" value="Genomic_DNA"/>
</dbReference>
<dbReference type="SUPFAM" id="SSF52047">
    <property type="entry name" value="RNI-like"/>
    <property type="match status" value="1"/>
</dbReference>
<dbReference type="Gene3D" id="3.80.10.10">
    <property type="entry name" value="Ribonuclease Inhibitor"/>
    <property type="match status" value="1"/>
</dbReference>
<dbReference type="KEGG" id="aly:9301385"/>
<dbReference type="Pfam" id="PF24758">
    <property type="entry name" value="LRR_At5g56370"/>
    <property type="match status" value="1"/>
</dbReference>
<dbReference type="InterPro" id="IPR032675">
    <property type="entry name" value="LRR_dom_sf"/>
</dbReference>